<dbReference type="GO" id="GO:0006904">
    <property type="term" value="P:vesicle docking involved in exocytosis"/>
    <property type="evidence" value="ECO:0007669"/>
    <property type="project" value="InterPro"/>
</dbReference>
<dbReference type="InterPro" id="IPR048630">
    <property type="entry name" value="Sec8_M"/>
</dbReference>
<keyword evidence="2 4" id="KW-0268">Exocytosis</keyword>
<sequence>MDHLGVNQQSRRRRALSVNTYTKAQQHTMSNSLDNLDMDLAQVQSQWHRIISNDSNPLELALKFLDETSVGLGHRYTEFNQLKKQIGSDLQAAVNEHYQAFNSNVASYSVAVDSITVAQNNVYNVKKSASEANKKITTQKGSLQELNENTMKHTQMIDILSAIEGLLTIPEKIDDHVRREEYREAQRLLEQSLLLANNHNLWSMPSLLPIKQQLEVSEHNLFQNMIEEIHDIVYSKNSVDILSKNLLGNFDISNSGFTSLESYLYNVVSVDIIQQSENINFKLEKAIKQIKSINPTHLKSTQILIEESSDYDKLFNFLCLINDLNKLPLAMNILLDRSKKELHSIVINSSEELHSKYPSLLKMTSSVSFESDFGISMKNTLSIIMREWFWKIFIKLLIAIQRHRIIYECVASLQLSTSANVSYRFDKIWTKWLNEVKLLLEKYLNNPTISNTNSIRRRGMSVNSNHSKTNMQLFSLQNNLDGSTIAKEHSHELKSLLKDIFPGFSVPGNVDLSSVYIDEESFEEEEALIQPSVFNMKMMLEPCLLLFQATSNILPNEMLEYSIPSMKFLVDYMDKKFFPRVEMTLNYLFETKFLMNSNYTFELNEDNQNVFKSAIDFRNFFFNILFVMHTTYSYRNKICSAIINLLSKYQKNCQDIFQKLLGVTNDDFNRKVVGIWLNNKELMGIEEEFLKDETQSLSSQESALLFNVSNQTLNNGKGIEKSDILNNVDLDAVLHFLNSVMWINEWLPKLRKVIPVDENSQIEKIDAEKLRSEWSLYESVELSTIVRSSTIRLSMDEKTATIFDKITDDFKMLQYKLLTALRFDLRIRCIYYINKLFQTSKDWNPDVGSTELDQNIALLISDIRMFESKLKNNVPEDTREQIFRGIDSINNFSFINGAKSISMINQNGIKKMSRNINYLQNACRNVFGNPSTVDMSGSLCFYTLCGSTEAELFKAIEGKQLEFCNKDDLKTILRLIYGEELQKKVKVHNSTHRRISSLPGTKRFDEANKKIDDLKIKA</sequence>
<evidence type="ECO:0000259" key="6">
    <source>
        <dbReference type="Pfam" id="PF20652"/>
    </source>
</evidence>
<keyword evidence="8" id="KW-1185">Reference proteome</keyword>
<evidence type="ECO:0000256" key="4">
    <source>
        <dbReference type="RuleBase" id="RU367079"/>
    </source>
</evidence>
<reference evidence="7 8" key="1">
    <citation type="journal article" date="2007" name="Proc. Natl. Acad. Sci. U.S.A.">
        <title>Independent sorting-out of thousands of duplicated gene pairs in two yeast species descended from a whole-genome duplication.</title>
        <authorList>
            <person name="Scannell D.R."/>
            <person name="Frank A.C."/>
            <person name="Conant G.C."/>
            <person name="Byrne K.P."/>
            <person name="Woolfit M."/>
            <person name="Wolfe K.H."/>
        </authorList>
    </citation>
    <scope>NUCLEOTIDE SEQUENCE [LARGE SCALE GENOMIC DNA]</scope>
    <source>
        <strain evidence="8">ATCC 22028 / DSM 70294 / BCRC 21397 / CBS 2163 / NBRC 10782 / NRRL Y-8283 / UCD 57-17</strain>
    </source>
</reference>
<proteinExistence type="inferred from homology"/>
<evidence type="ECO:0000256" key="3">
    <source>
        <dbReference type="ARBA" id="ARBA00022927"/>
    </source>
</evidence>
<dbReference type="GO" id="GO:0000145">
    <property type="term" value="C:exocyst"/>
    <property type="evidence" value="ECO:0007669"/>
    <property type="project" value="UniProtKB-UniRule"/>
</dbReference>
<dbReference type="AlphaFoldDB" id="A7TRV6"/>
<dbReference type="GO" id="GO:0048313">
    <property type="term" value="P:Golgi inheritance"/>
    <property type="evidence" value="ECO:0007669"/>
    <property type="project" value="EnsemblFungi"/>
</dbReference>
<dbReference type="GeneID" id="5543033"/>
<dbReference type="RefSeq" id="XP_001642851.1">
    <property type="nucleotide sequence ID" value="XM_001642801.1"/>
</dbReference>
<keyword evidence="3 4" id="KW-0653">Protein transport</keyword>
<dbReference type="GO" id="GO:0090522">
    <property type="term" value="P:vesicle tethering involved in exocytosis"/>
    <property type="evidence" value="ECO:0007669"/>
    <property type="project" value="UniProtKB-UniRule"/>
</dbReference>
<dbReference type="HOGENOM" id="CLU_004025_2_0_1"/>
<feature type="domain" description="Exocyst complex component Sec8 middle helical bundle" evidence="6">
    <location>
        <begin position="307"/>
        <end position="544"/>
    </location>
</feature>
<dbReference type="GO" id="GO:0000131">
    <property type="term" value="C:incipient cellular bud site"/>
    <property type="evidence" value="ECO:0007669"/>
    <property type="project" value="EnsemblFungi"/>
</dbReference>
<dbReference type="GO" id="GO:0006893">
    <property type="term" value="P:Golgi to plasma membrane transport"/>
    <property type="evidence" value="ECO:0007669"/>
    <property type="project" value="EnsemblFungi"/>
</dbReference>
<accession>A7TRV6</accession>
<dbReference type="PhylomeDB" id="A7TRV6"/>
<dbReference type="InterPro" id="IPR039682">
    <property type="entry name" value="Sec8/EXOC4"/>
</dbReference>
<dbReference type="OMA" id="HMEVRCR"/>
<dbReference type="PANTHER" id="PTHR14146">
    <property type="entry name" value="EXOCYST COMPLEX COMPONENT 4"/>
    <property type="match status" value="1"/>
</dbReference>
<comment type="function">
    <text evidence="4">Component of the exocyst complex involved in the docking of exocytic vesicles with fusion sites on the plasma membrane.</text>
</comment>
<dbReference type="OrthoDB" id="272977at2759"/>
<organism evidence="8">
    <name type="scientific">Vanderwaltozyma polyspora (strain ATCC 22028 / DSM 70294 / BCRC 21397 / CBS 2163 / NBRC 10782 / NRRL Y-8283 / UCD 57-17)</name>
    <name type="common">Kluyveromyces polysporus</name>
    <dbReference type="NCBI Taxonomy" id="436907"/>
    <lineage>
        <taxon>Eukaryota</taxon>
        <taxon>Fungi</taxon>
        <taxon>Dikarya</taxon>
        <taxon>Ascomycota</taxon>
        <taxon>Saccharomycotina</taxon>
        <taxon>Saccharomycetes</taxon>
        <taxon>Saccharomycetales</taxon>
        <taxon>Saccharomycetaceae</taxon>
        <taxon>Vanderwaltozyma</taxon>
    </lineage>
</organism>
<dbReference type="Pfam" id="PF04048">
    <property type="entry name" value="Sec8_N"/>
    <property type="match status" value="1"/>
</dbReference>
<dbReference type="InParanoid" id="A7TRV6"/>
<dbReference type="STRING" id="436907.A7TRV6"/>
<dbReference type="Pfam" id="PF20652">
    <property type="entry name" value="Sec8_C"/>
    <property type="match status" value="1"/>
</dbReference>
<dbReference type="eggNOG" id="KOG3691">
    <property type="taxonomic scope" value="Eukaryota"/>
</dbReference>
<dbReference type="Proteomes" id="UP000000267">
    <property type="component" value="Unassembled WGS sequence"/>
</dbReference>
<dbReference type="EMBL" id="DS480489">
    <property type="protein sequence ID" value="EDO14993.1"/>
    <property type="molecule type" value="Genomic_DNA"/>
</dbReference>
<dbReference type="FunCoup" id="A7TRV6">
    <property type="interactions" value="303"/>
</dbReference>
<evidence type="ECO:0000313" key="8">
    <source>
        <dbReference type="Proteomes" id="UP000000267"/>
    </source>
</evidence>
<evidence type="ECO:0000313" key="7">
    <source>
        <dbReference type="EMBL" id="EDO14993.1"/>
    </source>
</evidence>
<dbReference type="InterPro" id="IPR007191">
    <property type="entry name" value="Sec8_exocyst_N"/>
</dbReference>
<dbReference type="GO" id="GO:0048309">
    <property type="term" value="P:endoplasmic reticulum inheritance"/>
    <property type="evidence" value="ECO:0007669"/>
    <property type="project" value="EnsemblFungi"/>
</dbReference>
<dbReference type="KEGG" id="vpo:Kpol_376p6"/>
<evidence type="ECO:0000256" key="2">
    <source>
        <dbReference type="ARBA" id="ARBA00022483"/>
    </source>
</evidence>
<dbReference type="GO" id="GO:0015031">
    <property type="term" value="P:protein transport"/>
    <property type="evidence" value="ECO:0007669"/>
    <property type="project" value="UniProtKB-KW"/>
</dbReference>
<name>A7TRV6_VANPO</name>
<feature type="domain" description="Exocyst complex component Sec8 N-terminal" evidence="5">
    <location>
        <begin position="35"/>
        <end position="175"/>
    </location>
</feature>
<gene>
    <name evidence="7" type="ORF">Kpol_376p6</name>
</gene>
<dbReference type="GO" id="GO:0006612">
    <property type="term" value="P:protein targeting to membrane"/>
    <property type="evidence" value="ECO:0007669"/>
    <property type="project" value="UniProtKB-UniRule"/>
</dbReference>
<dbReference type="PANTHER" id="PTHR14146:SF0">
    <property type="entry name" value="EXOCYST COMPLEX COMPONENT 4"/>
    <property type="match status" value="1"/>
</dbReference>
<keyword evidence="1 4" id="KW-0813">Transport</keyword>
<comment type="similarity">
    <text evidence="4">Belongs to the SEC8 family.</text>
</comment>
<dbReference type="GO" id="GO:0005934">
    <property type="term" value="C:cellular bud tip"/>
    <property type="evidence" value="ECO:0007669"/>
    <property type="project" value="EnsemblFungi"/>
</dbReference>
<dbReference type="GO" id="GO:0005935">
    <property type="term" value="C:cellular bud neck"/>
    <property type="evidence" value="ECO:0007669"/>
    <property type="project" value="EnsemblFungi"/>
</dbReference>
<evidence type="ECO:0000256" key="1">
    <source>
        <dbReference type="ARBA" id="ARBA00022448"/>
    </source>
</evidence>
<protein>
    <recommendedName>
        <fullName evidence="4">Exocyst complex component Sec8</fullName>
    </recommendedName>
</protein>
<evidence type="ECO:0000259" key="5">
    <source>
        <dbReference type="Pfam" id="PF04048"/>
    </source>
</evidence>